<evidence type="ECO:0000313" key="2">
    <source>
        <dbReference type="EMBL" id="KAJ4433392.1"/>
    </source>
</evidence>
<feature type="non-terminal residue" evidence="2">
    <location>
        <position position="1"/>
    </location>
</feature>
<dbReference type="InterPro" id="IPR010987">
    <property type="entry name" value="Glutathione-S-Trfase_C-like"/>
</dbReference>
<feature type="domain" description="GST C-terminal" evidence="1">
    <location>
        <begin position="127"/>
        <end position="248"/>
    </location>
</feature>
<comment type="caution">
    <text evidence="2">The sequence shown here is derived from an EMBL/GenBank/DDBJ whole genome shotgun (WGS) entry which is preliminary data.</text>
</comment>
<evidence type="ECO:0000313" key="3">
    <source>
        <dbReference type="Proteomes" id="UP001148838"/>
    </source>
</evidence>
<dbReference type="InterPro" id="IPR036282">
    <property type="entry name" value="Glutathione-S-Trfase_C_sf"/>
</dbReference>
<dbReference type="Pfam" id="PF00043">
    <property type="entry name" value="GST_C"/>
    <property type="match status" value="1"/>
</dbReference>
<dbReference type="Proteomes" id="UP001148838">
    <property type="component" value="Unassembled WGS sequence"/>
</dbReference>
<name>A0ABQ8SH15_PERAM</name>
<dbReference type="Gene3D" id="1.20.1050.10">
    <property type="match status" value="1"/>
</dbReference>
<accession>A0ABQ8SH15</accession>
<evidence type="ECO:0000259" key="1">
    <source>
        <dbReference type="PROSITE" id="PS50405"/>
    </source>
</evidence>
<proteinExistence type="predicted"/>
<gene>
    <name evidence="2" type="ORF">ANN_15651</name>
</gene>
<dbReference type="InterPro" id="IPR036249">
    <property type="entry name" value="Thioredoxin-like_sf"/>
</dbReference>
<dbReference type="EMBL" id="JAJSOF020000027">
    <property type="protein sequence ID" value="KAJ4433392.1"/>
    <property type="molecule type" value="Genomic_DNA"/>
</dbReference>
<dbReference type="PANTHER" id="PTHR43969:SF9">
    <property type="entry name" value="GLUTATHIONE S TRANSFERASE D10, ISOFORM A-RELATED"/>
    <property type="match status" value="1"/>
</dbReference>
<dbReference type="CDD" id="cd03177">
    <property type="entry name" value="GST_C_Delta_Epsilon"/>
    <property type="match status" value="1"/>
</dbReference>
<reference evidence="2 3" key="1">
    <citation type="journal article" date="2022" name="Allergy">
        <title>Genome assembly and annotation of Periplaneta americana reveal a comprehensive cockroach allergen profile.</title>
        <authorList>
            <person name="Wang L."/>
            <person name="Xiong Q."/>
            <person name="Saelim N."/>
            <person name="Wang L."/>
            <person name="Nong W."/>
            <person name="Wan A.T."/>
            <person name="Shi M."/>
            <person name="Liu X."/>
            <person name="Cao Q."/>
            <person name="Hui J.H.L."/>
            <person name="Sookrung N."/>
            <person name="Leung T.F."/>
            <person name="Tungtrongchitr A."/>
            <person name="Tsui S.K.W."/>
        </authorList>
    </citation>
    <scope>NUCLEOTIDE SEQUENCE [LARGE SCALE GENOMIC DNA]</scope>
    <source>
        <strain evidence="2">PWHHKU_190912</strain>
    </source>
</reference>
<dbReference type="PROSITE" id="PS50405">
    <property type="entry name" value="GST_CTER"/>
    <property type="match status" value="1"/>
</dbReference>
<keyword evidence="3" id="KW-1185">Reference proteome</keyword>
<dbReference type="Gene3D" id="3.40.30.10">
    <property type="entry name" value="Glutaredoxin"/>
    <property type="match status" value="1"/>
</dbReference>
<sequence>IDDNTPDLLDSVLSYFIFPLSCTVIHKDAINKLEFKHFETVVRTSPEQLIKMKIDLYYAAVSPSCQVVLLIGKALGLNFNLKPTNVHDKEHLSSEFLKVKYWLLVLRAILTYLASQYGKDDSLYPKDLKKRAIVDQRLYFDIGTLFPSIRQYIVTLMHGGKPDAEEVTKVENSYELLDKFLEGEEWVAGSNITVADYAIVVNVSVMEGMGFDTSKYHNVGRWLSKAKKTMVGFSEIQEKGIDELKKLITSHKAEHK</sequence>
<dbReference type="SUPFAM" id="SSF47616">
    <property type="entry name" value="GST C-terminal domain-like"/>
    <property type="match status" value="1"/>
</dbReference>
<organism evidence="2 3">
    <name type="scientific">Periplaneta americana</name>
    <name type="common">American cockroach</name>
    <name type="synonym">Blatta americana</name>
    <dbReference type="NCBI Taxonomy" id="6978"/>
    <lineage>
        <taxon>Eukaryota</taxon>
        <taxon>Metazoa</taxon>
        <taxon>Ecdysozoa</taxon>
        <taxon>Arthropoda</taxon>
        <taxon>Hexapoda</taxon>
        <taxon>Insecta</taxon>
        <taxon>Pterygota</taxon>
        <taxon>Neoptera</taxon>
        <taxon>Polyneoptera</taxon>
        <taxon>Dictyoptera</taxon>
        <taxon>Blattodea</taxon>
        <taxon>Blattoidea</taxon>
        <taxon>Blattidae</taxon>
        <taxon>Blattinae</taxon>
        <taxon>Periplaneta</taxon>
    </lineage>
</organism>
<dbReference type="PANTHER" id="PTHR43969">
    <property type="entry name" value="GLUTATHIONE S TRANSFERASE D10, ISOFORM A-RELATED"/>
    <property type="match status" value="1"/>
</dbReference>
<dbReference type="SUPFAM" id="SSF52833">
    <property type="entry name" value="Thioredoxin-like"/>
    <property type="match status" value="1"/>
</dbReference>
<dbReference type="InterPro" id="IPR004046">
    <property type="entry name" value="GST_C"/>
</dbReference>
<protein>
    <recommendedName>
        <fullName evidence="1">GST C-terminal domain-containing protein</fullName>
    </recommendedName>
</protein>